<keyword evidence="1" id="KW-0472">Membrane</keyword>
<dbReference type="RefSeq" id="WP_390216504.1">
    <property type="nucleotide sequence ID" value="NZ_JAPVRC010000001.1"/>
</dbReference>
<accession>A0ABW2K4A0</accession>
<gene>
    <name evidence="2" type="ORF">ACFQMN_08295</name>
</gene>
<dbReference type="Proteomes" id="UP001596494">
    <property type="component" value="Unassembled WGS sequence"/>
</dbReference>
<sequence>MLTLKLAWIVICTSLTAILFTYFFIESRDESVIKYFPADEEQSFESANTTLSFLSGEGNDEYEIGWELSSRSPQSVYLRQDVSLLYVNGRLKGVVNKWKENAQEINKRSTLHGEDTQKYEAISFHHGEIHKNSDTINSIQETTRDRLYIIDSPHSNRIAFHDPQTDEEKTWKNKLDHSIKQQLEAQWDELLTHYQIPEGAYEKVPLTKLPAFDEENPFPYTSKENYKRISGQLWEGLYRNYILGIKDTHSKHPIQSYIPLLLFDKNGKHLMVLYEDDAGEKHQLIQYY</sequence>
<evidence type="ECO:0000313" key="3">
    <source>
        <dbReference type="Proteomes" id="UP001596494"/>
    </source>
</evidence>
<keyword evidence="3" id="KW-1185">Reference proteome</keyword>
<feature type="transmembrane region" description="Helical" evidence="1">
    <location>
        <begin position="6"/>
        <end position="25"/>
    </location>
</feature>
<protein>
    <submittedName>
        <fullName evidence="2">Uncharacterized protein</fullName>
    </submittedName>
</protein>
<evidence type="ECO:0000313" key="2">
    <source>
        <dbReference type="EMBL" id="MFC7320881.1"/>
    </source>
</evidence>
<organism evidence="2 3">
    <name type="scientific">Halobacillus campisalis</name>
    <dbReference type="NCBI Taxonomy" id="435909"/>
    <lineage>
        <taxon>Bacteria</taxon>
        <taxon>Bacillati</taxon>
        <taxon>Bacillota</taxon>
        <taxon>Bacilli</taxon>
        <taxon>Bacillales</taxon>
        <taxon>Bacillaceae</taxon>
        <taxon>Halobacillus</taxon>
    </lineage>
</organism>
<keyword evidence="1" id="KW-1133">Transmembrane helix</keyword>
<reference evidence="3" key="1">
    <citation type="journal article" date="2019" name="Int. J. Syst. Evol. Microbiol.">
        <title>The Global Catalogue of Microorganisms (GCM) 10K type strain sequencing project: providing services to taxonomists for standard genome sequencing and annotation.</title>
        <authorList>
            <consortium name="The Broad Institute Genomics Platform"/>
            <consortium name="The Broad Institute Genome Sequencing Center for Infectious Disease"/>
            <person name="Wu L."/>
            <person name="Ma J."/>
        </authorList>
    </citation>
    <scope>NUCLEOTIDE SEQUENCE [LARGE SCALE GENOMIC DNA]</scope>
    <source>
        <strain evidence="3">CCUG 73951</strain>
    </source>
</reference>
<evidence type="ECO:0000256" key="1">
    <source>
        <dbReference type="SAM" id="Phobius"/>
    </source>
</evidence>
<comment type="caution">
    <text evidence="2">The sequence shown here is derived from an EMBL/GenBank/DDBJ whole genome shotgun (WGS) entry which is preliminary data.</text>
</comment>
<proteinExistence type="predicted"/>
<dbReference type="EMBL" id="JBHTBY010000006">
    <property type="protein sequence ID" value="MFC7320881.1"/>
    <property type="molecule type" value="Genomic_DNA"/>
</dbReference>
<keyword evidence="1" id="KW-0812">Transmembrane</keyword>
<name>A0ABW2K4A0_9BACI</name>